<feature type="region of interest" description="Disordered" evidence="1">
    <location>
        <begin position="561"/>
        <end position="606"/>
    </location>
</feature>
<dbReference type="InterPro" id="IPR052901">
    <property type="entry name" value="Bact_TGase-like"/>
</dbReference>
<feature type="transmembrane region" description="Helical" evidence="2">
    <location>
        <begin position="127"/>
        <end position="144"/>
    </location>
</feature>
<gene>
    <name evidence="4" type="ORF">EV191_11636</name>
</gene>
<name>A0A4R2QAW9_9PSEU</name>
<dbReference type="GO" id="GO:0006508">
    <property type="term" value="P:proteolysis"/>
    <property type="evidence" value="ECO:0007669"/>
    <property type="project" value="UniProtKB-KW"/>
</dbReference>
<feature type="transmembrane region" description="Helical" evidence="2">
    <location>
        <begin position="669"/>
        <end position="687"/>
    </location>
</feature>
<proteinExistence type="predicted"/>
<feature type="transmembrane region" description="Helical" evidence="2">
    <location>
        <begin position="76"/>
        <end position="96"/>
    </location>
</feature>
<feature type="transmembrane region" description="Helical" evidence="2">
    <location>
        <begin position="151"/>
        <end position="170"/>
    </location>
</feature>
<feature type="transmembrane region" description="Helical" evidence="2">
    <location>
        <begin position="176"/>
        <end position="194"/>
    </location>
</feature>
<evidence type="ECO:0000313" key="4">
    <source>
        <dbReference type="EMBL" id="TCP45394.1"/>
    </source>
</evidence>
<keyword evidence="4" id="KW-0645">Protease</keyword>
<dbReference type="RefSeq" id="WP_132880036.1">
    <property type="nucleotide sequence ID" value="NZ_SLXQ01000016.1"/>
</dbReference>
<dbReference type="EMBL" id="SLXQ01000016">
    <property type="protein sequence ID" value="TCP45394.1"/>
    <property type="molecule type" value="Genomic_DNA"/>
</dbReference>
<dbReference type="InterPro" id="IPR038765">
    <property type="entry name" value="Papain-like_cys_pep_sf"/>
</dbReference>
<organism evidence="4 5">
    <name type="scientific">Tamaricihabitans halophyticus</name>
    <dbReference type="NCBI Taxonomy" id="1262583"/>
    <lineage>
        <taxon>Bacteria</taxon>
        <taxon>Bacillati</taxon>
        <taxon>Actinomycetota</taxon>
        <taxon>Actinomycetes</taxon>
        <taxon>Pseudonocardiales</taxon>
        <taxon>Pseudonocardiaceae</taxon>
        <taxon>Tamaricihabitans</taxon>
    </lineage>
</organism>
<evidence type="ECO:0000313" key="5">
    <source>
        <dbReference type="Proteomes" id="UP000294911"/>
    </source>
</evidence>
<keyword evidence="2" id="KW-0472">Membrane</keyword>
<dbReference type="PANTHER" id="PTHR42736">
    <property type="entry name" value="PROTEIN-GLUTAMINE GAMMA-GLUTAMYLTRANSFERASE"/>
    <property type="match status" value="1"/>
</dbReference>
<dbReference type="Proteomes" id="UP000294911">
    <property type="component" value="Unassembled WGS sequence"/>
</dbReference>
<protein>
    <submittedName>
        <fullName evidence="4">Transglutaminase-like putative cysteine protease</fullName>
    </submittedName>
</protein>
<accession>A0A4R2QAW9</accession>
<evidence type="ECO:0000256" key="1">
    <source>
        <dbReference type="SAM" id="MobiDB-lite"/>
    </source>
</evidence>
<dbReference type="OrthoDB" id="9804023at2"/>
<sequence length="825" mass="88069">MSEQTTPRLADDWQRTLLTPVVAALATVSAASSLTGVVDGVRWFGFVLLAVLLITATGIVLRGLRVPQLLVGCAQLVGLLVLVVTLFTDSGILGFLPGPGALAELGSVLGAAAEEIRTGLPPVQAETPILCLVVIAIGLVAILVDALAVAAMAPAATGLVLLCVYAVPASLASDMLPWWTFLCGAASFALLLAVEGNHRYRFTRPHGTRTAGARIKASTTPALIACVSILLGLAAGSQITAIGTEGRLPGTGGGNGGGDGGLGIKPFTSLRGLLEDNGDTELFRVRGLADENHYLRTLTLNSYAANEGWEIRNQTMASGSPANGQLPIGNGVSDRGESRTIAIEPVNWLDYWLPVYGQPRELSGVNDNWRYDVTSGTVFAEREQRTRPYRLETQLAEPTAEELRRSETDGAMVDPVYTEADGIDQRVTDLTRRLTANAPTSFDKVTAIWRYFAPANGFTYDTTTAPRADSDALADFLLNGKRGYCEQYASSMAVMLRAAGIPSRVAIGFTAGYGTGSYRSIGSQDAHAWVEVFFEGHGWVTFDPTPLSDGRGYVPEYLRENQDPQTEESPDSPEESSPAPTSEPPEEAAAAPQDPSQGQDQRAAASPTPWLPWTFAAAGLLAIVTTAAAWWFWRRNPEAGRAGLRGYLPLLAGLAWIVLALLGSALISWWLTVPLVLLGIAAAPWAIRRFIRQRRLVALTARPASEQAAAAAWSELLAECMDRGTPIADGVSVRTAARRLSTRYHLDDAGKESLRQLVTSVERAWYAADRQPGPDLAETLTGVLAALHRAEPLPLSARLLPKSVLSMLRANRTKDAGEYAPTPSS</sequence>
<feature type="transmembrane region" description="Helical" evidence="2">
    <location>
        <begin position="610"/>
        <end position="632"/>
    </location>
</feature>
<feature type="transmembrane region" description="Helical" evidence="2">
    <location>
        <begin position="43"/>
        <end position="64"/>
    </location>
</feature>
<dbReference type="InterPro" id="IPR002931">
    <property type="entry name" value="Transglutaminase-like"/>
</dbReference>
<dbReference type="GO" id="GO:0008233">
    <property type="term" value="F:peptidase activity"/>
    <property type="evidence" value="ECO:0007669"/>
    <property type="project" value="UniProtKB-KW"/>
</dbReference>
<keyword evidence="5" id="KW-1185">Reference proteome</keyword>
<evidence type="ECO:0000256" key="2">
    <source>
        <dbReference type="SAM" id="Phobius"/>
    </source>
</evidence>
<dbReference type="Pfam" id="PF01841">
    <property type="entry name" value="Transglut_core"/>
    <property type="match status" value="1"/>
</dbReference>
<dbReference type="AlphaFoldDB" id="A0A4R2QAW9"/>
<feature type="compositionally biased region" description="Acidic residues" evidence="1">
    <location>
        <begin position="565"/>
        <end position="574"/>
    </location>
</feature>
<reference evidence="4 5" key="1">
    <citation type="submission" date="2019-03" db="EMBL/GenBank/DDBJ databases">
        <title>Genomic Encyclopedia of Type Strains, Phase IV (KMG-IV): sequencing the most valuable type-strain genomes for metagenomic binning, comparative biology and taxonomic classification.</title>
        <authorList>
            <person name="Goeker M."/>
        </authorList>
    </citation>
    <scope>NUCLEOTIDE SEQUENCE [LARGE SCALE GENOMIC DNA]</scope>
    <source>
        <strain evidence="4 5">DSM 45765</strain>
    </source>
</reference>
<dbReference type="Pfam" id="PF11992">
    <property type="entry name" value="TgpA_N"/>
    <property type="match status" value="1"/>
</dbReference>
<comment type="caution">
    <text evidence="4">The sequence shown here is derived from an EMBL/GenBank/DDBJ whole genome shotgun (WGS) entry which is preliminary data.</text>
</comment>
<keyword evidence="4" id="KW-0378">Hydrolase</keyword>
<feature type="compositionally biased region" description="Low complexity" evidence="1">
    <location>
        <begin position="587"/>
        <end position="597"/>
    </location>
</feature>
<dbReference type="SMART" id="SM00460">
    <property type="entry name" value="TGc"/>
    <property type="match status" value="1"/>
</dbReference>
<dbReference type="InterPro" id="IPR021878">
    <property type="entry name" value="TgpA_N"/>
</dbReference>
<evidence type="ECO:0000259" key="3">
    <source>
        <dbReference type="SMART" id="SM00460"/>
    </source>
</evidence>
<keyword evidence="2" id="KW-1133">Transmembrane helix</keyword>
<feature type="domain" description="Transglutaminase-like" evidence="3">
    <location>
        <begin position="477"/>
        <end position="546"/>
    </location>
</feature>
<feature type="transmembrane region" description="Helical" evidence="2">
    <location>
        <begin position="644"/>
        <end position="663"/>
    </location>
</feature>
<keyword evidence="2" id="KW-0812">Transmembrane</keyword>
<dbReference type="Gene3D" id="3.10.620.30">
    <property type="match status" value="1"/>
</dbReference>
<dbReference type="SUPFAM" id="SSF54001">
    <property type="entry name" value="Cysteine proteinases"/>
    <property type="match status" value="1"/>
</dbReference>
<feature type="transmembrane region" description="Helical" evidence="2">
    <location>
        <begin position="215"/>
        <end position="235"/>
    </location>
</feature>
<dbReference type="PANTHER" id="PTHR42736:SF1">
    <property type="entry name" value="PROTEIN-GLUTAMINE GAMMA-GLUTAMYLTRANSFERASE"/>
    <property type="match status" value="1"/>
</dbReference>